<evidence type="ECO:0000313" key="2">
    <source>
        <dbReference type="Proteomes" id="UP000799291"/>
    </source>
</evidence>
<dbReference type="Proteomes" id="UP000799291">
    <property type="component" value="Unassembled WGS sequence"/>
</dbReference>
<protein>
    <submittedName>
        <fullName evidence="1">Uncharacterized protein</fullName>
    </submittedName>
</protein>
<dbReference type="OrthoDB" id="3797797at2759"/>
<organism evidence="1 2">
    <name type="scientific">Lentithecium fluviatile CBS 122367</name>
    <dbReference type="NCBI Taxonomy" id="1168545"/>
    <lineage>
        <taxon>Eukaryota</taxon>
        <taxon>Fungi</taxon>
        <taxon>Dikarya</taxon>
        <taxon>Ascomycota</taxon>
        <taxon>Pezizomycotina</taxon>
        <taxon>Dothideomycetes</taxon>
        <taxon>Pleosporomycetidae</taxon>
        <taxon>Pleosporales</taxon>
        <taxon>Massarineae</taxon>
        <taxon>Lentitheciaceae</taxon>
        <taxon>Lentithecium</taxon>
    </lineage>
</organism>
<proteinExistence type="predicted"/>
<gene>
    <name evidence="1" type="ORF">K458DRAFT_51788</name>
</gene>
<dbReference type="AlphaFoldDB" id="A0A6G1IY78"/>
<dbReference type="InterPro" id="IPR032675">
    <property type="entry name" value="LRR_dom_sf"/>
</dbReference>
<accession>A0A6G1IY78</accession>
<name>A0A6G1IY78_9PLEO</name>
<dbReference type="EMBL" id="MU005585">
    <property type="protein sequence ID" value="KAF2683207.1"/>
    <property type="molecule type" value="Genomic_DNA"/>
</dbReference>
<dbReference type="SUPFAM" id="SSF52047">
    <property type="entry name" value="RNI-like"/>
    <property type="match status" value="1"/>
</dbReference>
<reference evidence="1" key="1">
    <citation type="journal article" date="2020" name="Stud. Mycol.">
        <title>101 Dothideomycetes genomes: a test case for predicting lifestyles and emergence of pathogens.</title>
        <authorList>
            <person name="Haridas S."/>
            <person name="Albert R."/>
            <person name="Binder M."/>
            <person name="Bloem J."/>
            <person name="Labutti K."/>
            <person name="Salamov A."/>
            <person name="Andreopoulos B."/>
            <person name="Baker S."/>
            <person name="Barry K."/>
            <person name="Bills G."/>
            <person name="Bluhm B."/>
            <person name="Cannon C."/>
            <person name="Castanera R."/>
            <person name="Culley D."/>
            <person name="Daum C."/>
            <person name="Ezra D."/>
            <person name="Gonzalez J."/>
            <person name="Henrissat B."/>
            <person name="Kuo A."/>
            <person name="Liang C."/>
            <person name="Lipzen A."/>
            <person name="Lutzoni F."/>
            <person name="Magnuson J."/>
            <person name="Mondo S."/>
            <person name="Nolan M."/>
            <person name="Ohm R."/>
            <person name="Pangilinan J."/>
            <person name="Park H.-J."/>
            <person name="Ramirez L."/>
            <person name="Alfaro M."/>
            <person name="Sun H."/>
            <person name="Tritt A."/>
            <person name="Yoshinaga Y."/>
            <person name="Zwiers L.-H."/>
            <person name="Turgeon B."/>
            <person name="Goodwin S."/>
            <person name="Spatafora J."/>
            <person name="Crous P."/>
            <person name="Grigoriev I."/>
        </authorList>
    </citation>
    <scope>NUCLEOTIDE SEQUENCE</scope>
    <source>
        <strain evidence="1">CBS 122367</strain>
    </source>
</reference>
<keyword evidence="2" id="KW-1185">Reference proteome</keyword>
<dbReference type="Gene3D" id="3.80.10.10">
    <property type="entry name" value="Ribonuclease Inhibitor"/>
    <property type="match status" value="1"/>
</dbReference>
<sequence length="117" mass="12826">MLVRDAAVTRRASAYPNFKKLCLQIAVLITGTCIHPTLTPCPNLTGLSITGHERRLSCLHLPNLSPLATYATIAANVPNLRRLDLRRAIPAGADFYDPLAAITKPQSRNLAEIRRRG</sequence>
<evidence type="ECO:0000313" key="1">
    <source>
        <dbReference type="EMBL" id="KAF2683207.1"/>
    </source>
</evidence>